<dbReference type="InterPro" id="IPR027417">
    <property type="entry name" value="P-loop_NTPase"/>
</dbReference>
<dbReference type="Pfam" id="PF13167">
    <property type="entry name" value="GTP-bdg_N"/>
    <property type="match status" value="1"/>
</dbReference>
<reference evidence="8" key="1">
    <citation type="submission" date="2018-05" db="EMBL/GenBank/DDBJ databases">
        <authorList>
            <person name="Lanie J.A."/>
            <person name="Ng W.-L."/>
            <person name="Kazmierczak K.M."/>
            <person name="Andrzejewski T.M."/>
            <person name="Davidsen T.M."/>
            <person name="Wayne K.J."/>
            <person name="Tettelin H."/>
            <person name="Glass J.I."/>
            <person name="Rusch D."/>
            <person name="Podicherti R."/>
            <person name="Tsui H.-C.T."/>
            <person name="Winkler M.E."/>
        </authorList>
    </citation>
    <scope>NUCLEOTIDE SEQUENCE</scope>
</reference>
<keyword evidence="4" id="KW-0547">Nucleotide-binding</keyword>
<accession>A0A381Y329</accession>
<dbReference type="InterPro" id="IPR042108">
    <property type="entry name" value="GTPase_HflX_N_sf"/>
</dbReference>
<organism evidence="8">
    <name type="scientific">marine metagenome</name>
    <dbReference type="NCBI Taxonomy" id="408172"/>
    <lineage>
        <taxon>unclassified sequences</taxon>
        <taxon>metagenomes</taxon>
        <taxon>ecological metagenomes</taxon>
    </lineage>
</organism>
<dbReference type="InterPro" id="IPR006073">
    <property type="entry name" value="GTP-bd"/>
</dbReference>
<gene>
    <name evidence="8" type="ORF">METZ01_LOCUS124124</name>
</gene>
<evidence type="ECO:0000256" key="6">
    <source>
        <dbReference type="ARBA" id="ARBA00023134"/>
    </source>
</evidence>
<dbReference type="PRINTS" id="PR00326">
    <property type="entry name" value="GTP1OBG"/>
</dbReference>
<dbReference type="InterPro" id="IPR032305">
    <property type="entry name" value="GTP-bd_M"/>
</dbReference>
<evidence type="ECO:0000256" key="4">
    <source>
        <dbReference type="ARBA" id="ARBA00022741"/>
    </source>
</evidence>
<dbReference type="Gene3D" id="3.40.50.11060">
    <property type="entry name" value="GTPase HflX, N-terminal domain"/>
    <property type="match status" value="1"/>
</dbReference>
<dbReference type="GO" id="GO:0005525">
    <property type="term" value="F:GTP binding"/>
    <property type="evidence" value="ECO:0007669"/>
    <property type="project" value="UniProtKB-KW"/>
</dbReference>
<dbReference type="CDD" id="cd01878">
    <property type="entry name" value="HflX"/>
    <property type="match status" value="1"/>
</dbReference>
<dbReference type="HAMAP" id="MF_00900">
    <property type="entry name" value="GTPase_HflX"/>
    <property type="match status" value="1"/>
</dbReference>
<comment type="subcellular location">
    <subcellularLocation>
        <location evidence="1">Cytoplasm</location>
    </subcellularLocation>
</comment>
<evidence type="ECO:0000256" key="3">
    <source>
        <dbReference type="ARBA" id="ARBA00022723"/>
    </source>
</evidence>
<keyword evidence="2" id="KW-0963">Cytoplasm</keyword>
<dbReference type="Pfam" id="PF01926">
    <property type="entry name" value="MMR_HSR1"/>
    <property type="match status" value="1"/>
</dbReference>
<dbReference type="FunFam" id="3.40.50.11060:FF:000001">
    <property type="entry name" value="GTPase HflX"/>
    <property type="match status" value="1"/>
</dbReference>
<dbReference type="Gene3D" id="3.40.50.300">
    <property type="entry name" value="P-loop containing nucleotide triphosphate hydrolases"/>
    <property type="match status" value="1"/>
</dbReference>
<dbReference type="GO" id="GO:0046872">
    <property type="term" value="F:metal ion binding"/>
    <property type="evidence" value="ECO:0007669"/>
    <property type="project" value="UniProtKB-KW"/>
</dbReference>
<evidence type="ECO:0000259" key="7">
    <source>
        <dbReference type="PROSITE" id="PS51705"/>
    </source>
</evidence>
<dbReference type="PANTHER" id="PTHR10229:SF0">
    <property type="entry name" value="GTP-BINDING PROTEIN 6-RELATED"/>
    <property type="match status" value="1"/>
</dbReference>
<dbReference type="GO" id="GO:0005737">
    <property type="term" value="C:cytoplasm"/>
    <property type="evidence" value="ECO:0007669"/>
    <property type="project" value="UniProtKB-SubCell"/>
</dbReference>
<dbReference type="Pfam" id="PF16360">
    <property type="entry name" value="GTP-bdg_M"/>
    <property type="match status" value="1"/>
</dbReference>
<feature type="domain" description="Hflx-type G" evidence="7">
    <location>
        <begin position="198"/>
        <end position="386"/>
    </location>
</feature>
<sequence length="428" mass="47960">MLERPQSGERCLLLHVGVKRRCYDDEIAEFRALAFSAGAQVVGDAQARRDRPDPRLFVGQGKAEELAVQIRESCAELVLVNQPMTASQERNLENFLKTRVLDRNGLILDIFAQRAASFEGKLQVELAQLEHLASRLVKGWTHLERQKGGIGLRGPGETQLETDRRLINQRIKRLKARLGRVVNQRELGRRERRRARVPAVALVGYTNAGKSSLFNALSGANSGTRQQLFSTLDPTIRRLCFDGMDEVLLVDTVGFVRDLPHELIASFRSTLTETREASLLLHVIDFSDPYHGDRKHQVEGVLESIGASEIPCIQVYNKIDLAPEHHPNRELNGSRHPKVWVSATTGEGLGLLSRLVQAQCLGSLMSGQVVLSPSQSRLRARLFALKAVRGERQHDSGGWTLDIEVTSRRWEQFCKQEGLSEDSFLKEA</sequence>
<keyword evidence="3" id="KW-0479">Metal-binding</keyword>
<dbReference type="Gene3D" id="6.10.250.2860">
    <property type="match status" value="1"/>
</dbReference>
<dbReference type="InterPro" id="IPR030394">
    <property type="entry name" value="G_HFLX_dom"/>
</dbReference>
<keyword evidence="6" id="KW-0342">GTP-binding</keyword>
<dbReference type="InterPro" id="IPR025121">
    <property type="entry name" value="GTPase_HflX_N"/>
</dbReference>
<evidence type="ECO:0000256" key="2">
    <source>
        <dbReference type="ARBA" id="ARBA00022490"/>
    </source>
</evidence>
<name>A0A381Y329_9ZZZZ</name>
<dbReference type="PANTHER" id="PTHR10229">
    <property type="entry name" value="GTP-BINDING PROTEIN HFLX"/>
    <property type="match status" value="1"/>
</dbReference>
<dbReference type="InterPro" id="IPR016496">
    <property type="entry name" value="GTPase_HflX"/>
</dbReference>
<proteinExistence type="inferred from homology"/>
<dbReference type="EMBL" id="UINC01017252">
    <property type="protein sequence ID" value="SVA71270.1"/>
    <property type="molecule type" value="Genomic_DNA"/>
</dbReference>
<dbReference type="AlphaFoldDB" id="A0A381Y329"/>
<dbReference type="NCBIfam" id="TIGR03156">
    <property type="entry name" value="GTP_HflX"/>
    <property type="match status" value="1"/>
</dbReference>
<dbReference type="GO" id="GO:0043022">
    <property type="term" value="F:ribosome binding"/>
    <property type="evidence" value="ECO:0007669"/>
    <property type="project" value="TreeGrafter"/>
</dbReference>
<protein>
    <recommendedName>
        <fullName evidence="7">Hflx-type G domain-containing protein</fullName>
    </recommendedName>
</protein>
<dbReference type="PIRSF" id="PIRSF006809">
    <property type="entry name" value="GTP-binding_hflX_prd"/>
    <property type="match status" value="1"/>
</dbReference>
<dbReference type="SUPFAM" id="SSF52540">
    <property type="entry name" value="P-loop containing nucleoside triphosphate hydrolases"/>
    <property type="match status" value="1"/>
</dbReference>
<evidence type="ECO:0000313" key="8">
    <source>
        <dbReference type="EMBL" id="SVA71270.1"/>
    </source>
</evidence>
<evidence type="ECO:0000256" key="5">
    <source>
        <dbReference type="ARBA" id="ARBA00022842"/>
    </source>
</evidence>
<dbReference type="PROSITE" id="PS51705">
    <property type="entry name" value="G_HFLX"/>
    <property type="match status" value="1"/>
</dbReference>
<evidence type="ECO:0000256" key="1">
    <source>
        <dbReference type="ARBA" id="ARBA00004496"/>
    </source>
</evidence>
<keyword evidence="5" id="KW-0460">Magnesium</keyword>
<dbReference type="NCBIfam" id="NF008280">
    <property type="entry name" value="PRK11058.1"/>
    <property type="match status" value="1"/>
</dbReference>